<keyword evidence="2" id="KW-1133">Transmembrane helix</keyword>
<protein>
    <recommendedName>
        <fullName evidence="3">Minor capsid protein P9 transmembrane helices domain-containing protein</fullName>
    </recommendedName>
</protein>
<feature type="domain" description="Minor capsid protein P9 transmembrane helices" evidence="3">
    <location>
        <begin position="6"/>
        <end position="72"/>
    </location>
</feature>
<organism evidence="4">
    <name type="scientific">viral metagenome</name>
    <dbReference type="NCBI Taxonomy" id="1070528"/>
    <lineage>
        <taxon>unclassified sequences</taxon>
        <taxon>metagenomes</taxon>
        <taxon>organismal metagenomes</taxon>
    </lineage>
</organism>
<evidence type="ECO:0000256" key="2">
    <source>
        <dbReference type="SAM" id="Phobius"/>
    </source>
</evidence>
<dbReference type="Pfam" id="PF19066">
    <property type="entry name" value="P9_TM"/>
    <property type="match status" value="1"/>
</dbReference>
<keyword evidence="2" id="KW-0812">Transmembrane</keyword>
<dbReference type="EMBL" id="MN739021">
    <property type="protein sequence ID" value="QHT35434.1"/>
    <property type="molecule type" value="Genomic_DNA"/>
</dbReference>
<evidence type="ECO:0000313" key="4">
    <source>
        <dbReference type="EMBL" id="QHT35434.1"/>
    </source>
</evidence>
<reference evidence="4" key="1">
    <citation type="journal article" date="2020" name="Nature">
        <title>Giant virus diversity and host interactions through global metagenomics.</title>
        <authorList>
            <person name="Schulz F."/>
            <person name="Roux S."/>
            <person name="Paez-Espino D."/>
            <person name="Jungbluth S."/>
            <person name="Walsh D.A."/>
            <person name="Denef V.J."/>
            <person name="McMahon K.D."/>
            <person name="Konstantinidis K.T."/>
            <person name="Eloe-Fadrosh E.A."/>
            <person name="Kyrpides N.C."/>
            <person name="Woyke T."/>
        </authorList>
    </citation>
    <scope>NUCLEOTIDE SEQUENCE</scope>
    <source>
        <strain evidence="4">GVMAG-M-3300009180-45</strain>
    </source>
</reference>
<dbReference type="InterPro" id="IPR043915">
    <property type="entry name" value="P9_TM"/>
</dbReference>
<dbReference type="AlphaFoldDB" id="A0A6C0F294"/>
<evidence type="ECO:0000256" key="1">
    <source>
        <dbReference type="SAM" id="MobiDB-lite"/>
    </source>
</evidence>
<sequence>MSTEPFWYSDPSVLFSQGAWYKFVPTAHMPVSESLNAVVRFSVYLAALLFLSSMQPLYLLIIPLVMGSTVVLNALFPQARKIVETFGNGLVVSGYVGDKENLPTDDNPFMNPHLTDILDNPNMPPAADITRKDVRDQVNAAFAKTSNIYMDTTDVFQMVQAQRNFHTVVTDDHAGLLKFMGKGQRADKLLSEGYVAAKGTVPPRMTPPSIDAPTGTQATTTAST</sequence>
<proteinExistence type="predicted"/>
<accession>A0A6C0F294</accession>
<feature type="compositionally biased region" description="Low complexity" evidence="1">
    <location>
        <begin position="212"/>
        <end position="224"/>
    </location>
</feature>
<name>A0A6C0F294_9ZZZZ</name>
<feature type="region of interest" description="Disordered" evidence="1">
    <location>
        <begin position="199"/>
        <end position="224"/>
    </location>
</feature>
<keyword evidence="2" id="KW-0472">Membrane</keyword>
<evidence type="ECO:0000259" key="3">
    <source>
        <dbReference type="Pfam" id="PF19066"/>
    </source>
</evidence>
<feature type="transmembrane region" description="Helical" evidence="2">
    <location>
        <begin position="58"/>
        <end position="76"/>
    </location>
</feature>